<name>A0A7T0BRQ2_9BACT</name>
<accession>A0A7T0BRQ2</accession>
<dbReference type="EMBL" id="CP039370">
    <property type="protein sequence ID" value="QPJ58513.1"/>
    <property type="molecule type" value="Genomic_DNA"/>
</dbReference>
<dbReference type="KEGG" id="psup:E5P55_00905"/>
<organism evidence="1 2">
    <name type="scientific">Candidatus Pinguicoccus supinus</name>
    <dbReference type="NCBI Taxonomy" id="2529394"/>
    <lineage>
        <taxon>Bacteria</taxon>
        <taxon>Pseudomonadati</taxon>
        <taxon>Verrucomicrobiota</taxon>
        <taxon>Candidatus Pinguicoccus</taxon>
    </lineage>
</organism>
<evidence type="ECO:0000313" key="2">
    <source>
        <dbReference type="Proteomes" id="UP000594451"/>
    </source>
</evidence>
<sequence length="75" mass="9308">MKYNLELIKSFPRINYIIRIKVRSKKTNLINFFKYVFREKCKINTSWSKTKSKFKKIFIKFNNNKELNLYKFEMA</sequence>
<protein>
    <recommendedName>
        <fullName evidence="3">50S ribosomal protein L23</fullName>
    </recommendedName>
</protein>
<gene>
    <name evidence="1" type="ORF">E5P55_00905</name>
</gene>
<keyword evidence="2" id="KW-1185">Reference proteome</keyword>
<evidence type="ECO:0008006" key="3">
    <source>
        <dbReference type="Google" id="ProtNLM"/>
    </source>
</evidence>
<dbReference type="Proteomes" id="UP000594451">
    <property type="component" value="Chromosome"/>
</dbReference>
<dbReference type="AlphaFoldDB" id="A0A7T0BRQ2"/>
<evidence type="ECO:0000313" key="1">
    <source>
        <dbReference type="EMBL" id="QPJ58513.1"/>
    </source>
</evidence>
<proteinExistence type="predicted"/>
<reference evidence="1 2" key="1">
    <citation type="journal article" date="2020" name="Sci. Rep.">
        <title>Morphology, ultrastructure, genomics, and phylogeny of Euplotes vanleeuwenhoeki sp. nov. and its ultra-reduced endosymbiont Candidatus Pinguicoccus supinus sp. nov.</title>
        <authorList>
            <person name="Serra V."/>
            <person name="Gammuto L."/>
            <person name="Nitla V."/>
            <person name="Castelli M."/>
            <person name="Lanzoni O."/>
            <person name="Sassera D."/>
            <person name="Bandi C."/>
            <person name="Sandeep B.V."/>
            <person name="Verni F."/>
            <person name="Modeo L."/>
            <person name="Petroni G."/>
        </authorList>
    </citation>
    <scope>NUCLEOTIDE SEQUENCE [LARGE SCALE GENOMIC DNA]</scope>
    <source>
        <strain evidence="1 2">KKR18_Esm</strain>
    </source>
</reference>